<dbReference type="InterPro" id="IPR002048">
    <property type="entry name" value="EF_hand_dom"/>
</dbReference>
<reference evidence="3" key="1">
    <citation type="submission" date="2023-02" db="EMBL/GenBank/DDBJ databases">
        <title>Genome of toxic invasive species Heracleum sosnowskyi carries increased number of genes despite the absence of recent whole-genome duplications.</title>
        <authorList>
            <person name="Schelkunov M."/>
            <person name="Shtratnikova V."/>
            <person name="Makarenko M."/>
            <person name="Klepikova A."/>
            <person name="Omelchenko D."/>
            <person name="Novikova G."/>
            <person name="Obukhova E."/>
            <person name="Bogdanov V."/>
            <person name="Penin A."/>
            <person name="Logacheva M."/>
        </authorList>
    </citation>
    <scope>NUCLEOTIDE SEQUENCE</scope>
    <source>
        <strain evidence="3">Hsosn_3</strain>
        <tissue evidence="3">Leaf</tissue>
    </source>
</reference>
<accession>A0AAD8ILI0</accession>
<gene>
    <name evidence="3" type="ORF">POM88_015471</name>
</gene>
<evidence type="ECO:0000313" key="3">
    <source>
        <dbReference type="EMBL" id="KAK1387293.1"/>
    </source>
</evidence>
<dbReference type="InterPro" id="IPR018247">
    <property type="entry name" value="EF_Hand_1_Ca_BS"/>
</dbReference>
<organism evidence="3 4">
    <name type="scientific">Heracleum sosnowskyi</name>
    <dbReference type="NCBI Taxonomy" id="360622"/>
    <lineage>
        <taxon>Eukaryota</taxon>
        <taxon>Viridiplantae</taxon>
        <taxon>Streptophyta</taxon>
        <taxon>Embryophyta</taxon>
        <taxon>Tracheophyta</taxon>
        <taxon>Spermatophyta</taxon>
        <taxon>Magnoliopsida</taxon>
        <taxon>eudicotyledons</taxon>
        <taxon>Gunneridae</taxon>
        <taxon>Pentapetalae</taxon>
        <taxon>asterids</taxon>
        <taxon>campanulids</taxon>
        <taxon>Apiales</taxon>
        <taxon>Apiaceae</taxon>
        <taxon>Apioideae</taxon>
        <taxon>apioid superclade</taxon>
        <taxon>Tordylieae</taxon>
        <taxon>Tordyliinae</taxon>
        <taxon>Heracleum</taxon>
    </lineage>
</organism>
<evidence type="ECO:0000256" key="1">
    <source>
        <dbReference type="ARBA" id="ARBA00022837"/>
    </source>
</evidence>
<dbReference type="PROSITE" id="PS50222">
    <property type="entry name" value="EF_HAND_2"/>
    <property type="match status" value="1"/>
</dbReference>
<reference evidence="3" key="2">
    <citation type="submission" date="2023-05" db="EMBL/GenBank/DDBJ databases">
        <authorList>
            <person name="Schelkunov M.I."/>
        </authorList>
    </citation>
    <scope>NUCLEOTIDE SEQUENCE</scope>
    <source>
        <strain evidence="3">Hsosn_3</strain>
        <tissue evidence="3">Leaf</tissue>
    </source>
</reference>
<dbReference type="AlphaFoldDB" id="A0AAD8ILI0"/>
<dbReference type="GO" id="GO:0005509">
    <property type="term" value="F:calcium ion binding"/>
    <property type="evidence" value="ECO:0007669"/>
    <property type="project" value="InterPro"/>
</dbReference>
<feature type="domain" description="EF-hand" evidence="2">
    <location>
        <begin position="18"/>
        <end position="53"/>
    </location>
</feature>
<evidence type="ECO:0000259" key="2">
    <source>
        <dbReference type="PROSITE" id="PS50222"/>
    </source>
</evidence>
<dbReference type="Proteomes" id="UP001237642">
    <property type="component" value="Unassembled WGS sequence"/>
</dbReference>
<comment type="caution">
    <text evidence="3">The sequence shown here is derived from an EMBL/GenBank/DDBJ whole genome shotgun (WGS) entry which is preliminary data.</text>
</comment>
<dbReference type="InterPro" id="IPR011992">
    <property type="entry name" value="EF-hand-dom_pair"/>
</dbReference>
<keyword evidence="1" id="KW-0106">Calcium</keyword>
<keyword evidence="4" id="KW-1185">Reference proteome</keyword>
<dbReference type="Gene3D" id="1.10.238.10">
    <property type="entry name" value="EF-hand"/>
    <property type="match status" value="1"/>
</dbReference>
<dbReference type="SUPFAM" id="SSF47473">
    <property type="entry name" value="EF-hand"/>
    <property type="match status" value="1"/>
</dbReference>
<proteinExistence type="predicted"/>
<protein>
    <recommendedName>
        <fullName evidence="2">EF-hand domain-containing protein</fullName>
    </recommendedName>
</protein>
<name>A0AAD8ILI0_9APIA</name>
<dbReference type="EMBL" id="JAUIZM010000004">
    <property type="protein sequence ID" value="KAK1387293.1"/>
    <property type="molecule type" value="Genomic_DNA"/>
</dbReference>
<sequence length="233" mass="26624">MDNLRKIANIYYHALPEEDKLKVSHFMTTMDKDGSGKADLVEFKQYLKEQGYDNYADSDFFKKLDINRDKRLDTMEMLTLYYSILSGRPFCRRCGDFIMAEYFVCVECFEKCSAPIYLCSRCYKDRKYRHSHGINETPLFLDNYAMLEYNRVSALTKKKRRKLQKSESKASFTITTFSTSSSLVSSSKASSNITSELKEVGAVAFKTFETALGLANLKLRLTALGIGAGCTIM</sequence>
<dbReference type="PROSITE" id="PS00018">
    <property type="entry name" value="EF_HAND_1"/>
    <property type="match status" value="1"/>
</dbReference>
<evidence type="ECO:0000313" key="4">
    <source>
        <dbReference type="Proteomes" id="UP001237642"/>
    </source>
</evidence>